<name>A0ACC1T537_9APHY</name>
<accession>A0ACC1T537</accession>
<evidence type="ECO:0000313" key="1">
    <source>
        <dbReference type="EMBL" id="KAJ3553266.1"/>
    </source>
</evidence>
<protein>
    <submittedName>
        <fullName evidence="1">Uncharacterized protein</fullName>
    </submittedName>
</protein>
<proteinExistence type="predicted"/>
<gene>
    <name evidence="1" type="ORF">NM688_g3707</name>
</gene>
<dbReference type="EMBL" id="JANHOG010000558">
    <property type="protein sequence ID" value="KAJ3553266.1"/>
    <property type="molecule type" value="Genomic_DNA"/>
</dbReference>
<keyword evidence="2" id="KW-1185">Reference proteome</keyword>
<sequence>MLSFVLKSLDCFACDHSGSALMEGSREDIGVDEEGVLADEGVAIWNESILGDKFVEDEADDMKMMADENEIDMINEADNNKADDKQTANREHMMDDKSAELMNSKQ</sequence>
<organism evidence="1 2">
    <name type="scientific">Phlebia brevispora</name>
    <dbReference type="NCBI Taxonomy" id="194682"/>
    <lineage>
        <taxon>Eukaryota</taxon>
        <taxon>Fungi</taxon>
        <taxon>Dikarya</taxon>
        <taxon>Basidiomycota</taxon>
        <taxon>Agaricomycotina</taxon>
        <taxon>Agaricomycetes</taxon>
        <taxon>Polyporales</taxon>
        <taxon>Meruliaceae</taxon>
        <taxon>Phlebia</taxon>
    </lineage>
</organism>
<evidence type="ECO:0000313" key="2">
    <source>
        <dbReference type="Proteomes" id="UP001148662"/>
    </source>
</evidence>
<reference evidence="1" key="1">
    <citation type="submission" date="2022-07" db="EMBL/GenBank/DDBJ databases">
        <title>Genome Sequence of Phlebia brevispora.</title>
        <authorList>
            <person name="Buettner E."/>
        </authorList>
    </citation>
    <scope>NUCLEOTIDE SEQUENCE</scope>
    <source>
        <strain evidence="1">MPL23</strain>
    </source>
</reference>
<comment type="caution">
    <text evidence="1">The sequence shown here is derived from an EMBL/GenBank/DDBJ whole genome shotgun (WGS) entry which is preliminary data.</text>
</comment>
<dbReference type="Proteomes" id="UP001148662">
    <property type="component" value="Unassembled WGS sequence"/>
</dbReference>